<sequence>MVVADLVRSATAGLPGRCFVLVVICYDQVVVAAVMDYTHLVAVYSVMDSVESVDIVAVHVVDADNVAVDLDDVDIVAGLAIAVEPVGNAFVAAEDGPMDSVDILLVHHLDNNLEAYSDGPEAKKSKSKQDYSHFQRKIRSWPQNLHLPFLEQSSDRFPLCDDAQILNTLHGYSFWSPSKKSYKEAFCPYSKSKDKIPKQCPQNS</sequence>
<dbReference type="Proteomes" id="UP000078200">
    <property type="component" value="Unassembled WGS sequence"/>
</dbReference>
<evidence type="ECO:0000313" key="1">
    <source>
        <dbReference type="EnsemblMetazoa" id="GAUT006968-PA"/>
    </source>
</evidence>
<dbReference type="VEuPathDB" id="VectorBase:GAUT006968"/>
<name>A0A1A9UJL6_GLOAU</name>
<protein>
    <submittedName>
        <fullName evidence="1">Uncharacterized protein</fullName>
    </submittedName>
</protein>
<accession>A0A1A9UJL6</accession>
<dbReference type="AlphaFoldDB" id="A0A1A9UJL6"/>
<keyword evidence="2" id="KW-1185">Reference proteome</keyword>
<evidence type="ECO:0000313" key="2">
    <source>
        <dbReference type="Proteomes" id="UP000078200"/>
    </source>
</evidence>
<organism evidence="1 2">
    <name type="scientific">Glossina austeni</name>
    <name type="common">Savannah tsetse fly</name>
    <dbReference type="NCBI Taxonomy" id="7395"/>
    <lineage>
        <taxon>Eukaryota</taxon>
        <taxon>Metazoa</taxon>
        <taxon>Ecdysozoa</taxon>
        <taxon>Arthropoda</taxon>
        <taxon>Hexapoda</taxon>
        <taxon>Insecta</taxon>
        <taxon>Pterygota</taxon>
        <taxon>Neoptera</taxon>
        <taxon>Endopterygota</taxon>
        <taxon>Diptera</taxon>
        <taxon>Brachycera</taxon>
        <taxon>Muscomorpha</taxon>
        <taxon>Hippoboscoidea</taxon>
        <taxon>Glossinidae</taxon>
        <taxon>Glossina</taxon>
    </lineage>
</organism>
<dbReference type="EnsemblMetazoa" id="GAUT006968-RA">
    <property type="protein sequence ID" value="GAUT006968-PA"/>
    <property type="gene ID" value="GAUT006968"/>
</dbReference>
<reference evidence="1" key="1">
    <citation type="submission" date="2020-05" db="UniProtKB">
        <authorList>
            <consortium name="EnsemblMetazoa"/>
        </authorList>
    </citation>
    <scope>IDENTIFICATION</scope>
    <source>
        <strain evidence="1">TTRI</strain>
    </source>
</reference>
<proteinExistence type="predicted"/>